<protein>
    <recommendedName>
        <fullName evidence="3">Arginine N-succinyltransferase</fullName>
    </recommendedName>
</protein>
<evidence type="ECO:0000313" key="2">
    <source>
        <dbReference type="EMBL" id="AFI78581.1"/>
    </source>
</evidence>
<sequence length="251" mass="27459">MIEGNPDVVQNEVMTTKSLDTNISEPKQGLRWSHVLWIILATILITAGATYWAVRTYVFAKDFEPVVLKQKEVAVLKQKLERLGFSPEPGANASDSKATAPANEFDAEGKLAPQAYSEVGAKREVSLSERELNSLLAKNTDLARKLAVDLSDDLMSAKLLLPVDPDFPVLGGKTLRVTGGLEVAYENNKPIVVLRGVSIMGIPVPNAWLGGMKNIDLVKEFSTSEGFWKAFADGVDNIHVEDGRLKIKLKE</sequence>
<evidence type="ECO:0008006" key="3">
    <source>
        <dbReference type="Google" id="ProtNLM"/>
    </source>
</evidence>
<proteinExistence type="predicted"/>
<gene>
    <name evidence="2" type="ORF">ws633F6_0023</name>
</gene>
<evidence type="ECO:0000256" key="1">
    <source>
        <dbReference type="SAM" id="Phobius"/>
    </source>
</evidence>
<dbReference type="AlphaFoldDB" id="I1X506"/>
<dbReference type="EMBL" id="JQ256785">
    <property type="protein sequence ID" value="AFI78581.1"/>
    <property type="molecule type" value="Genomic_DNA"/>
</dbReference>
<name>I1X506_9BACT</name>
<organism evidence="2">
    <name type="scientific">uncultured bacterium ws633F6</name>
    <dbReference type="NCBI Taxonomy" id="1131832"/>
    <lineage>
        <taxon>Bacteria</taxon>
        <taxon>environmental samples</taxon>
    </lineage>
</organism>
<reference evidence="2" key="1">
    <citation type="journal article" date="2012" name="ISME J.">
        <title>Roseobacter clade bacteria are abundant in coastal sediments and encode a novel combination of sulfur oxidation genes.</title>
        <authorList>
            <person name="Lenk S."/>
            <person name="Moraru C."/>
            <person name="Hahnke S."/>
            <person name="Arnds J."/>
            <person name="Richter M."/>
            <person name="Kube M."/>
            <person name="Reinhardt R."/>
            <person name="Brinkhoff T."/>
            <person name="Harder J."/>
            <person name="Amann R."/>
            <person name="Mussmann M."/>
        </authorList>
    </citation>
    <scope>NUCLEOTIDE SEQUENCE</scope>
</reference>
<keyword evidence="1" id="KW-0812">Transmembrane</keyword>
<accession>I1X506</accession>
<feature type="transmembrane region" description="Helical" evidence="1">
    <location>
        <begin position="35"/>
        <end position="54"/>
    </location>
</feature>
<keyword evidence="1" id="KW-1133">Transmembrane helix</keyword>
<keyword evidence="1" id="KW-0472">Membrane</keyword>